<dbReference type="Proteomes" id="UP000297245">
    <property type="component" value="Unassembled WGS sequence"/>
</dbReference>
<evidence type="ECO:0000313" key="3">
    <source>
        <dbReference type="Proteomes" id="UP000297245"/>
    </source>
</evidence>
<name>A0A4S8LUW4_DENBC</name>
<gene>
    <name evidence="2" type="ORF">K435DRAFT_861827</name>
</gene>
<dbReference type="Pfam" id="PF22936">
    <property type="entry name" value="Pol_BBD"/>
    <property type="match status" value="1"/>
</dbReference>
<dbReference type="AlphaFoldDB" id="A0A4S8LUW4"/>
<accession>A0A4S8LUW4</accession>
<dbReference type="InterPro" id="IPR054722">
    <property type="entry name" value="PolX-like_BBD"/>
</dbReference>
<evidence type="ECO:0000313" key="2">
    <source>
        <dbReference type="EMBL" id="THU93131.1"/>
    </source>
</evidence>
<dbReference type="OrthoDB" id="2941894at2759"/>
<sequence length="144" mass="15729">MLVEDTETAGSAVELTSNDELHNLASQYEDISDGELSMALFKLENEDLRASVDWKEHVSVPQSVNESPKIALLTTDITPWYIDSGATIHLSPNRSDFYELKPIPPRAVKGVGGSIIQATGIGVIKIQQATGTRIRLENVRKPGN</sequence>
<feature type="domain" description="Retrovirus-related Pol polyprotein from transposon TNT 1-94-like beta-barrel" evidence="1">
    <location>
        <begin position="80"/>
        <end position="140"/>
    </location>
</feature>
<keyword evidence="3" id="KW-1185">Reference proteome</keyword>
<dbReference type="EMBL" id="ML179258">
    <property type="protein sequence ID" value="THU93131.1"/>
    <property type="molecule type" value="Genomic_DNA"/>
</dbReference>
<organism evidence="2 3">
    <name type="scientific">Dendrothele bispora (strain CBS 962.96)</name>
    <dbReference type="NCBI Taxonomy" id="1314807"/>
    <lineage>
        <taxon>Eukaryota</taxon>
        <taxon>Fungi</taxon>
        <taxon>Dikarya</taxon>
        <taxon>Basidiomycota</taxon>
        <taxon>Agaricomycotina</taxon>
        <taxon>Agaricomycetes</taxon>
        <taxon>Agaricomycetidae</taxon>
        <taxon>Agaricales</taxon>
        <taxon>Agaricales incertae sedis</taxon>
        <taxon>Dendrothele</taxon>
    </lineage>
</organism>
<protein>
    <recommendedName>
        <fullName evidence="1">Retrovirus-related Pol polyprotein from transposon TNT 1-94-like beta-barrel domain-containing protein</fullName>
    </recommendedName>
</protein>
<evidence type="ECO:0000259" key="1">
    <source>
        <dbReference type="Pfam" id="PF22936"/>
    </source>
</evidence>
<proteinExistence type="predicted"/>
<reference evidence="2 3" key="1">
    <citation type="journal article" date="2019" name="Nat. Ecol. Evol.">
        <title>Megaphylogeny resolves global patterns of mushroom evolution.</title>
        <authorList>
            <person name="Varga T."/>
            <person name="Krizsan K."/>
            <person name="Foldi C."/>
            <person name="Dima B."/>
            <person name="Sanchez-Garcia M."/>
            <person name="Sanchez-Ramirez S."/>
            <person name="Szollosi G.J."/>
            <person name="Szarkandi J.G."/>
            <person name="Papp V."/>
            <person name="Albert L."/>
            <person name="Andreopoulos W."/>
            <person name="Angelini C."/>
            <person name="Antonin V."/>
            <person name="Barry K.W."/>
            <person name="Bougher N.L."/>
            <person name="Buchanan P."/>
            <person name="Buyck B."/>
            <person name="Bense V."/>
            <person name="Catcheside P."/>
            <person name="Chovatia M."/>
            <person name="Cooper J."/>
            <person name="Damon W."/>
            <person name="Desjardin D."/>
            <person name="Finy P."/>
            <person name="Geml J."/>
            <person name="Haridas S."/>
            <person name="Hughes K."/>
            <person name="Justo A."/>
            <person name="Karasinski D."/>
            <person name="Kautmanova I."/>
            <person name="Kiss B."/>
            <person name="Kocsube S."/>
            <person name="Kotiranta H."/>
            <person name="LaButti K.M."/>
            <person name="Lechner B.E."/>
            <person name="Liimatainen K."/>
            <person name="Lipzen A."/>
            <person name="Lukacs Z."/>
            <person name="Mihaltcheva S."/>
            <person name="Morgado L.N."/>
            <person name="Niskanen T."/>
            <person name="Noordeloos M.E."/>
            <person name="Ohm R.A."/>
            <person name="Ortiz-Santana B."/>
            <person name="Ovrebo C."/>
            <person name="Racz N."/>
            <person name="Riley R."/>
            <person name="Savchenko A."/>
            <person name="Shiryaev A."/>
            <person name="Soop K."/>
            <person name="Spirin V."/>
            <person name="Szebenyi C."/>
            <person name="Tomsovsky M."/>
            <person name="Tulloss R.E."/>
            <person name="Uehling J."/>
            <person name="Grigoriev I.V."/>
            <person name="Vagvolgyi C."/>
            <person name="Papp T."/>
            <person name="Martin F.M."/>
            <person name="Miettinen O."/>
            <person name="Hibbett D.S."/>
            <person name="Nagy L.G."/>
        </authorList>
    </citation>
    <scope>NUCLEOTIDE SEQUENCE [LARGE SCALE GENOMIC DNA]</scope>
    <source>
        <strain evidence="2 3">CBS 962.96</strain>
    </source>
</reference>